<keyword evidence="2" id="KW-1185">Reference proteome</keyword>
<dbReference type="EMBL" id="CP126655">
    <property type="protein sequence ID" value="WJZ93816.1"/>
    <property type="molecule type" value="Genomic_DNA"/>
</dbReference>
<organism evidence="1 2">
    <name type="scientific">Vitis vinifera</name>
    <name type="common">Grape</name>
    <dbReference type="NCBI Taxonomy" id="29760"/>
    <lineage>
        <taxon>Eukaryota</taxon>
        <taxon>Viridiplantae</taxon>
        <taxon>Streptophyta</taxon>
        <taxon>Embryophyta</taxon>
        <taxon>Tracheophyta</taxon>
        <taxon>Spermatophyta</taxon>
        <taxon>Magnoliopsida</taxon>
        <taxon>eudicotyledons</taxon>
        <taxon>Gunneridae</taxon>
        <taxon>Pentapetalae</taxon>
        <taxon>rosids</taxon>
        <taxon>Vitales</taxon>
        <taxon>Vitaceae</taxon>
        <taxon>Viteae</taxon>
        <taxon>Vitis</taxon>
    </lineage>
</organism>
<protein>
    <submittedName>
        <fullName evidence="1">Uncharacterized protein</fullName>
    </submittedName>
</protein>
<proteinExistence type="predicted"/>
<dbReference type="Proteomes" id="UP001227230">
    <property type="component" value="Chromosome 8"/>
</dbReference>
<sequence length="208" mass="24240">MRVPEFLFSHPKAAKATSSYYSTTLPSYLLISFHMPYNDAKHPKRCNFSQTAYPPKRGLKSLIKLKIKKRKENRRGRRRVKRVREERVCFVDKNKIGSNRTGGGTWVLVFFSKQKKLREDGFNFQYYLLWASHTSVFGRFVVIGRFPTCKSHLKVVRFQYSTRFTSSTEMVFVLVFGIGHVGDAVNNVLSPKCSQDLDLSIHFCRLNW</sequence>
<gene>
    <name evidence="1" type="ORF">VitviT2T_012723</name>
</gene>
<accession>A0ABY9CFJ1</accession>
<evidence type="ECO:0000313" key="1">
    <source>
        <dbReference type="EMBL" id="WJZ93816.1"/>
    </source>
</evidence>
<name>A0ABY9CFJ1_VITVI</name>
<reference evidence="1 2" key="1">
    <citation type="journal article" date="2023" name="Hortic Res">
        <title>The complete reference genome for grapevine (Vitis vinifera L.) genetics and breeding.</title>
        <authorList>
            <person name="Shi X."/>
            <person name="Cao S."/>
            <person name="Wang X."/>
            <person name="Huang S."/>
            <person name="Wang Y."/>
            <person name="Liu Z."/>
            <person name="Liu W."/>
            <person name="Leng X."/>
            <person name="Peng Y."/>
            <person name="Wang N."/>
            <person name="Wang Y."/>
            <person name="Ma Z."/>
            <person name="Xu X."/>
            <person name="Zhang F."/>
            <person name="Xue H."/>
            <person name="Zhong H."/>
            <person name="Wang Y."/>
            <person name="Zhang K."/>
            <person name="Velt A."/>
            <person name="Avia K."/>
            <person name="Holtgrawe D."/>
            <person name="Grimplet J."/>
            <person name="Matus J.T."/>
            <person name="Ware D."/>
            <person name="Wu X."/>
            <person name="Wang H."/>
            <person name="Liu C."/>
            <person name="Fang Y."/>
            <person name="Rustenholz C."/>
            <person name="Cheng Z."/>
            <person name="Xiao H."/>
            <person name="Zhou Y."/>
        </authorList>
    </citation>
    <scope>NUCLEOTIDE SEQUENCE [LARGE SCALE GENOMIC DNA]</scope>
    <source>
        <strain evidence="2">cv. Pinot noir / PN40024</strain>
        <tissue evidence="1">Leaf</tissue>
    </source>
</reference>
<evidence type="ECO:0000313" key="2">
    <source>
        <dbReference type="Proteomes" id="UP001227230"/>
    </source>
</evidence>